<evidence type="ECO:0000313" key="1">
    <source>
        <dbReference type="EMBL" id="VDN33755.1"/>
    </source>
</evidence>
<dbReference type="AlphaFoldDB" id="A0A183EEK7"/>
<evidence type="ECO:0000313" key="3">
    <source>
        <dbReference type="WBParaSite" id="GPUH_0001942301-mRNA-1"/>
    </source>
</evidence>
<dbReference type="WBParaSite" id="GPUH_0001942301-mRNA-1">
    <property type="protein sequence ID" value="GPUH_0001942301-mRNA-1"/>
    <property type="gene ID" value="GPUH_0001942301"/>
</dbReference>
<protein>
    <submittedName>
        <fullName evidence="3">Phage protein</fullName>
    </submittedName>
</protein>
<dbReference type="EMBL" id="UYRT01088437">
    <property type="protein sequence ID" value="VDN33755.1"/>
    <property type="molecule type" value="Genomic_DNA"/>
</dbReference>
<name>A0A183EEK7_9BILA</name>
<dbReference type="OrthoDB" id="5823432at2759"/>
<proteinExistence type="predicted"/>
<organism evidence="3">
    <name type="scientific">Gongylonema pulchrum</name>
    <dbReference type="NCBI Taxonomy" id="637853"/>
    <lineage>
        <taxon>Eukaryota</taxon>
        <taxon>Metazoa</taxon>
        <taxon>Ecdysozoa</taxon>
        <taxon>Nematoda</taxon>
        <taxon>Chromadorea</taxon>
        <taxon>Rhabditida</taxon>
        <taxon>Spirurina</taxon>
        <taxon>Spiruromorpha</taxon>
        <taxon>Spiruroidea</taxon>
        <taxon>Gongylonematidae</taxon>
        <taxon>Gongylonema</taxon>
    </lineage>
</organism>
<evidence type="ECO:0000313" key="2">
    <source>
        <dbReference type="Proteomes" id="UP000271098"/>
    </source>
</evidence>
<dbReference type="Proteomes" id="UP000271098">
    <property type="component" value="Unassembled WGS sequence"/>
</dbReference>
<reference evidence="1 2" key="2">
    <citation type="submission" date="2018-11" db="EMBL/GenBank/DDBJ databases">
        <authorList>
            <consortium name="Pathogen Informatics"/>
        </authorList>
    </citation>
    <scope>NUCLEOTIDE SEQUENCE [LARGE SCALE GENOMIC DNA]</scope>
</reference>
<reference evidence="3" key="1">
    <citation type="submission" date="2016-06" db="UniProtKB">
        <authorList>
            <consortium name="WormBaseParasite"/>
        </authorList>
    </citation>
    <scope>IDENTIFICATION</scope>
</reference>
<accession>A0A183EEK7</accession>
<sequence>MERKYLRPNERCPVPLNEDFFKEIIGGDSEGRQQSADTAHRIDEMYASNVAAEVAPSAVNIVGNQYENLISLSFDQDELIRQEENRRRQMRERIVNAALRK</sequence>
<keyword evidence="2" id="KW-1185">Reference proteome</keyword>
<gene>
    <name evidence="1" type="ORF">GPUH_LOCUS19395</name>
</gene>